<protein>
    <submittedName>
        <fullName evidence="1">Uncharacterized protein</fullName>
    </submittedName>
</protein>
<organism evidence="1 2">
    <name type="scientific">Lithospermum erythrorhizon</name>
    <name type="common">Purple gromwell</name>
    <name type="synonym">Lithospermum officinale var. erythrorhizon</name>
    <dbReference type="NCBI Taxonomy" id="34254"/>
    <lineage>
        <taxon>Eukaryota</taxon>
        <taxon>Viridiplantae</taxon>
        <taxon>Streptophyta</taxon>
        <taxon>Embryophyta</taxon>
        <taxon>Tracheophyta</taxon>
        <taxon>Spermatophyta</taxon>
        <taxon>Magnoliopsida</taxon>
        <taxon>eudicotyledons</taxon>
        <taxon>Gunneridae</taxon>
        <taxon>Pentapetalae</taxon>
        <taxon>asterids</taxon>
        <taxon>lamiids</taxon>
        <taxon>Boraginales</taxon>
        <taxon>Boraginaceae</taxon>
        <taxon>Boraginoideae</taxon>
        <taxon>Lithospermeae</taxon>
        <taxon>Lithospermum</taxon>
    </lineage>
</organism>
<evidence type="ECO:0000313" key="2">
    <source>
        <dbReference type="Proteomes" id="UP001454036"/>
    </source>
</evidence>
<evidence type="ECO:0000313" key="1">
    <source>
        <dbReference type="EMBL" id="GAA0171749.1"/>
    </source>
</evidence>
<proteinExistence type="predicted"/>
<sequence>MDSMHYLVIASYLLMCWDHHLPYVYNALIKQSASKTCAPKDERKEVLVKEEHVMVIGINIIFFMTPAGAGVNGGGVSDCRVNGDGVTDGVSSDVRIHLDFVFE</sequence>
<accession>A0AAV3R5V4</accession>
<dbReference type="Proteomes" id="UP001454036">
    <property type="component" value="Unassembled WGS sequence"/>
</dbReference>
<comment type="caution">
    <text evidence="1">The sequence shown here is derived from an EMBL/GenBank/DDBJ whole genome shotgun (WGS) entry which is preliminary data.</text>
</comment>
<name>A0AAV3R5V4_LITER</name>
<keyword evidence="2" id="KW-1185">Reference proteome</keyword>
<gene>
    <name evidence="1" type="ORF">LIER_25712</name>
</gene>
<reference evidence="1 2" key="1">
    <citation type="submission" date="2024-01" db="EMBL/GenBank/DDBJ databases">
        <title>The complete chloroplast genome sequence of Lithospermum erythrorhizon: insights into the phylogenetic relationship among Boraginaceae species and the maternal lineages of purple gromwells.</title>
        <authorList>
            <person name="Okada T."/>
            <person name="Watanabe K."/>
        </authorList>
    </citation>
    <scope>NUCLEOTIDE SEQUENCE [LARGE SCALE GENOMIC DNA]</scope>
</reference>
<dbReference type="EMBL" id="BAABME010007802">
    <property type="protein sequence ID" value="GAA0171749.1"/>
    <property type="molecule type" value="Genomic_DNA"/>
</dbReference>
<dbReference type="AlphaFoldDB" id="A0AAV3R5V4"/>